<evidence type="ECO:0000313" key="3">
    <source>
        <dbReference type="Proteomes" id="UP000286990"/>
    </source>
</evidence>
<keyword evidence="1" id="KW-1133">Transmembrane helix</keyword>
<dbReference type="Proteomes" id="UP000286990">
    <property type="component" value="Unassembled WGS sequence"/>
</dbReference>
<feature type="transmembrane region" description="Helical" evidence="1">
    <location>
        <begin position="292"/>
        <end position="311"/>
    </location>
</feature>
<keyword evidence="1" id="KW-0812">Transmembrane</keyword>
<sequence>METKPSVNTKGRYQLRYRGVECLNCGHPLDISDKYCPNCSQANSTKKLTLKDFFEEFFSNIISYDSKLFRTLGSLLLRPGRITKAYISGRRVSYTNPFRFLLSLAIIYFLLVGFSSNFERLNRFGSESNQLPINFGSTLMEEFDFGEAEKDTEQMLAQLDSLELKELISEQMRIKDSIILADPKKQIEAASEKSLLGSLFRKREIFSTLIQKDTLYVFDDAREKYSLEGNWHNNVSFNMAQSLIRVKRQPGAYLSSVFSKLPFTTFFFLPVFSIFIWLAYIRKKHTYTDHLIFSFHNQSLFFILLIISYLIDSVFGIATNGIFILIFAVYLYKAMRNFYDQGRFKTIVKYIFLNTIFVILAFVGAALLFAGSMFTY</sequence>
<feature type="transmembrane region" description="Helical" evidence="1">
    <location>
        <begin position="261"/>
        <end position="280"/>
    </location>
</feature>
<protein>
    <submittedName>
        <fullName evidence="2">DUF3667 domain-containing protein</fullName>
    </submittedName>
</protein>
<dbReference type="RefSeq" id="WP_125223852.1">
    <property type="nucleotide sequence ID" value="NZ_QUSX01000003.1"/>
</dbReference>
<feature type="transmembrane region" description="Helical" evidence="1">
    <location>
        <begin position="100"/>
        <end position="118"/>
    </location>
</feature>
<dbReference type="AlphaFoldDB" id="A0A426RFS4"/>
<dbReference type="OrthoDB" id="675873at2"/>
<feature type="transmembrane region" description="Helical" evidence="1">
    <location>
        <begin position="317"/>
        <end position="335"/>
    </location>
</feature>
<evidence type="ECO:0000313" key="2">
    <source>
        <dbReference type="EMBL" id="RRQ47814.1"/>
    </source>
</evidence>
<name>A0A426RFS4_9FLAO</name>
<proteinExistence type="predicted"/>
<organism evidence="2 3">
    <name type="scientific">Maribacter algicola</name>
    <dbReference type="NCBI Taxonomy" id="2498892"/>
    <lineage>
        <taxon>Bacteria</taxon>
        <taxon>Pseudomonadati</taxon>
        <taxon>Bacteroidota</taxon>
        <taxon>Flavobacteriia</taxon>
        <taxon>Flavobacteriales</taxon>
        <taxon>Flavobacteriaceae</taxon>
        <taxon>Maribacter</taxon>
    </lineage>
</organism>
<reference evidence="3" key="1">
    <citation type="submission" date="2018-12" db="EMBL/GenBank/DDBJ databases">
        <title>Maribacter lutimaris sp. nov., isolated from marine sediment.</title>
        <authorList>
            <person name="Kim K.K."/>
        </authorList>
    </citation>
    <scope>NUCLEOTIDE SEQUENCE [LARGE SCALE GENOMIC DNA]</scope>
    <source>
        <strain evidence="3">PoM-212</strain>
    </source>
</reference>
<accession>A0A426RFS4</accession>
<comment type="caution">
    <text evidence="2">The sequence shown here is derived from an EMBL/GenBank/DDBJ whole genome shotgun (WGS) entry which is preliminary data.</text>
</comment>
<dbReference type="Pfam" id="PF12412">
    <property type="entry name" value="DUF3667"/>
    <property type="match status" value="1"/>
</dbReference>
<evidence type="ECO:0000256" key="1">
    <source>
        <dbReference type="SAM" id="Phobius"/>
    </source>
</evidence>
<keyword evidence="3" id="KW-1185">Reference proteome</keyword>
<keyword evidence="1" id="KW-0472">Membrane</keyword>
<dbReference type="EMBL" id="QUSX01000003">
    <property type="protein sequence ID" value="RRQ47814.1"/>
    <property type="molecule type" value="Genomic_DNA"/>
</dbReference>
<feature type="transmembrane region" description="Helical" evidence="1">
    <location>
        <begin position="347"/>
        <end position="370"/>
    </location>
</feature>
<dbReference type="InterPro" id="IPR022134">
    <property type="entry name" value="DUF3667"/>
</dbReference>
<gene>
    <name evidence="2" type="ORF">DZC72_15735</name>
</gene>